<feature type="region of interest" description="Disordered" evidence="6">
    <location>
        <begin position="755"/>
        <end position="898"/>
    </location>
</feature>
<feature type="compositionally biased region" description="Pro residues" evidence="6">
    <location>
        <begin position="788"/>
        <end position="802"/>
    </location>
</feature>
<feature type="transmembrane region" description="Helical" evidence="7">
    <location>
        <begin position="420"/>
        <end position="442"/>
    </location>
</feature>
<keyword evidence="4 7" id="KW-1133">Transmembrane helix</keyword>
<feature type="transmembrane region" description="Helical" evidence="7">
    <location>
        <begin position="507"/>
        <end position="529"/>
    </location>
</feature>
<evidence type="ECO:0000256" key="4">
    <source>
        <dbReference type="ARBA" id="ARBA00022989"/>
    </source>
</evidence>
<feature type="compositionally biased region" description="Polar residues" evidence="6">
    <location>
        <begin position="862"/>
        <end position="873"/>
    </location>
</feature>
<dbReference type="GO" id="GO:0005886">
    <property type="term" value="C:plasma membrane"/>
    <property type="evidence" value="ECO:0007669"/>
    <property type="project" value="UniProtKB-SubCell"/>
</dbReference>
<sequence length="898" mass="89282">MVVALAGLVALVSATLLASFTFVAQASAAVSAQELRAADGAAGVTVVQTRLEADRDAQAERFEELLRREVGDVVAPVTTLVGEPLTLTSPDGAFPTSRTSLVQAEWVVEHADLVTGEWAGATSGTPSGTASGDTIPVTLPEVAAAELEVEVGDLLLLGREADTTAEIVGTWAPRVPGDPRWFAFASSEVSGGVAAAGPLLTADVEAAGGRPFVRWSVVGSGADLDLAALTRAAFGLAGLADAVAADDELAPQGVTSSGGLATTVEELRVAAEAARTVCGVALVLLAVIGAVTVSQVARLLAQARAGETAILAARGAAPAQLHRLVWGEAAVCAVAGTGIGTVAGLALGRVLPDGGDSSTAVLAAPVAPPASAVIGAIGVGLAVAIGWTLVIGAPGAGALRGAGGRISTGDSGRVRRAARSGVALLLVGAAAVSVWRFATTFAGPAERRTALDQVVAVGAPGLLTLALAVVGLVVLVPVWSALELLAARTRRAGTALALRSVARRRTVLGVPLLLLVVAVATSVVASGYAGSTTTARALVEDTRVGADARIGYGGASVVTARNPARTAQDVAAVDGVDAAALARTLEGGAGEVDLTVLALPGAGAREVLRGGTASADALADAITTGVDADAADSADAAADAAPARVAPGTLTVTAQLAWGADADLIGSRAERGALPGTLGGLVWLGGAGGEVARLELTTADVADADQSVALTAEVPAGDWSLLGVDVAVSEGTLRGWWGFVDVVLDSVTGEDGPVAGDFSHLAGESRESGARAEGLGGTGGAATARFTPPVPTPSRSWSPPPSRTRWPSTTATPSRSRSPAPRSTRGSPRSPTSCPVRWTPRPCSRTSPRCSACWSRSASRSTVPTRSGSRSGRTATAEPPAPTPSPPCASRSVRTPAP</sequence>
<keyword evidence="8" id="KW-0732">Signal</keyword>
<dbReference type="EMBL" id="BSUM01000001">
    <property type="protein sequence ID" value="GMA30572.1"/>
    <property type="molecule type" value="Genomic_DNA"/>
</dbReference>
<keyword evidence="5 7" id="KW-0472">Membrane</keyword>
<evidence type="ECO:0000256" key="8">
    <source>
        <dbReference type="SAM" id="SignalP"/>
    </source>
</evidence>
<protein>
    <recommendedName>
        <fullName evidence="9">ABC3 transporter permease C-terminal domain-containing protein</fullName>
    </recommendedName>
</protein>
<feature type="compositionally biased region" description="Low complexity" evidence="6">
    <location>
        <begin position="847"/>
        <end position="861"/>
    </location>
</feature>
<keyword evidence="2" id="KW-1003">Cell membrane</keyword>
<reference evidence="10" key="2">
    <citation type="submission" date="2023-02" db="EMBL/GenBank/DDBJ databases">
        <authorList>
            <person name="Sun Q."/>
            <person name="Mori K."/>
        </authorList>
    </citation>
    <scope>NUCLEOTIDE SEQUENCE</scope>
    <source>
        <strain evidence="10">NBRC 112290</strain>
    </source>
</reference>
<comment type="caution">
    <text evidence="10">The sequence shown here is derived from an EMBL/GenBank/DDBJ whole genome shotgun (WGS) entry which is preliminary data.</text>
</comment>
<evidence type="ECO:0000313" key="11">
    <source>
        <dbReference type="Proteomes" id="UP001157161"/>
    </source>
</evidence>
<feature type="transmembrane region" description="Helical" evidence="7">
    <location>
        <begin position="462"/>
        <end position="486"/>
    </location>
</feature>
<evidence type="ECO:0000256" key="1">
    <source>
        <dbReference type="ARBA" id="ARBA00004651"/>
    </source>
</evidence>
<accession>A0AA37XDQ4</accession>
<evidence type="ECO:0000256" key="6">
    <source>
        <dbReference type="SAM" id="MobiDB-lite"/>
    </source>
</evidence>
<feature type="transmembrane region" description="Helical" evidence="7">
    <location>
        <begin position="329"/>
        <end position="351"/>
    </location>
</feature>
<evidence type="ECO:0000313" key="10">
    <source>
        <dbReference type="EMBL" id="GMA30572.1"/>
    </source>
</evidence>
<proteinExistence type="predicted"/>
<evidence type="ECO:0000256" key="7">
    <source>
        <dbReference type="SAM" id="Phobius"/>
    </source>
</evidence>
<feature type="compositionally biased region" description="Low complexity" evidence="6">
    <location>
        <begin position="803"/>
        <end position="833"/>
    </location>
</feature>
<gene>
    <name evidence="10" type="ORF">GCM10025875_05640</name>
</gene>
<feature type="transmembrane region" description="Helical" evidence="7">
    <location>
        <begin position="371"/>
        <end position="399"/>
    </location>
</feature>
<reference evidence="10" key="1">
    <citation type="journal article" date="2014" name="Int. J. Syst. Evol. Microbiol.">
        <title>Complete genome sequence of Corynebacterium casei LMG S-19264T (=DSM 44701T), isolated from a smear-ripened cheese.</title>
        <authorList>
            <consortium name="US DOE Joint Genome Institute (JGI-PGF)"/>
            <person name="Walter F."/>
            <person name="Albersmeier A."/>
            <person name="Kalinowski J."/>
            <person name="Ruckert C."/>
        </authorList>
    </citation>
    <scope>NUCLEOTIDE SEQUENCE</scope>
    <source>
        <strain evidence="10">NBRC 112290</strain>
    </source>
</reference>
<feature type="transmembrane region" description="Helical" evidence="7">
    <location>
        <begin position="280"/>
        <end position="301"/>
    </location>
</feature>
<evidence type="ECO:0000256" key="2">
    <source>
        <dbReference type="ARBA" id="ARBA00022475"/>
    </source>
</evidence>
<keyword evidence="11" id="KW-1185">Reference proteome</keyword>
<evidence type="ECO:0000256" key="3">
    <source>
        <dbReference type="ARBA" id="ARBA00022692"/>
    </source>
</evidence>
<feature type="signal peptide" evidence="8">
    <location>
        <begin position="1"/>
        <end position="28"/>
    </location>
</feature>
<dbReference type="InterPro" id="IPR003838">
    <property type="entry name" value="ABC3_permease_C"/>
</dbReference>
<organism evidence="10 11">
    <name type="scientific">Litorihabitans aurantiacus</name>
    <dbReference type="NCBI Taxonomy" id="1930061"/>
    <lineage>
        <taxon>Bacteria</taxon>
        <taxon>Bacillati</taxon>
        <taxon>Actinomycetota</taxon>
        <taxon>Actinomycetes</taxon>
        <taxon>Micrococcales</taxon>
        <taxon>Beutenbergiaceae</taxon>
        <taxon>Litorihabitans</taxon>
    </lineage>
</organism>
<comment type="subcellular location">
    <subcellularLocation>
        <location evidence="1">Cell membrane</location>
        <topology evidence="1">Multi-pass membrane protein</topology>
    </subcellularLocation>
</comment>
<dbReference type="AlphaFoldDB" id="A0AA37XDQ4"/>
<dbReference type="Pfam" id="PF02687">
    <property type="entry name" value="FtsX"/>
    <property type="match status" value="1"/>
</dbReference>
<feature type="domain" description="ABC3 transporter permease C-terminal" evidence="9">
    <location>
        <begin position="280"/>
        <end position="390"/>
    </location>
</feature>
<evidence type="ECO:0000256" key="5">
    <source>
        <dbReference type="ARBA" id="ARBA00023136"/>
    </source>
</evidence>
<evidence type="ECO:0000259" key="9">
    <source>
        <dbReference type="Pfam" id="PF02687"/>
    </source>
</evidence>
<name>A0AA37XDQ4_9MICO</name>
<keyword evidence="3 7" id="KW-0812">Transmembrane</keyword>
<dbReference type="Proteomes" id="UP001157161">
    <property type="component" value="Unassembled WGS sequence"/>
</dbReference>
<feature type="chain" id="PRO_5041262603" description="ABC3 transporter permease C-terminal domain-containing protein" evidence="8">
    <location>
        <begin position="29"/>
        <end position="898"/>
    </location>
</feature>